<evidence type="ECO:0000313" key="3">
    <source>
        <dbReference type="Proteomes" id="UP001500974"/>
    </source>
</evidence>
<evidence type="ECO:0008006" key="4">
    <source>
        <dbReference type="Google" id="ProtNLM"/>
    </source>
</evidence>
<proteinExistence type="predicted"/>
<keyword evidence="1" id="KW-0472">Membrane</keyword>
<keyword evidence="3" id="KW-1185">Reference proteome</keyword>
<feature type="transmembrane region" description="Helical" evidence="1">
    <location>
        <begin position="20"/>
        <end position="40"/>
    </location>
</feature>
<feature type="transmembrane region" description="Helical" evidence="1">
    <location>
        <begin position="102"/>
        <end position="124"/>
    </location>
</feature>
<organism evidence="2 3">
    <name type="scientific">Arthrobacter parietis</name>
    <dbReference type="NCBI Taxonomy" id="271434"/>
    <lineage>
        <taxon>Bacteria</taxon>
        <taxon>Bacillati</taxon>
        <taxon>Actinomycetota</taxon>
        <taxon>Actinomycetes</taxon>
        <taxon>Micrococcales</taxon>
        <taxon>Micrococcaceae</taxon>
        <taxon>Arthrobacter</taxon>
    </lineage>
</organism>
<dbReference type="Proteomes" id="UP001500974">
    <property type="component" value="Unassembled WGS sequence"/>
</dbReference>
<dbReference type="Pfam" id="PF11188">
    <property type="entry name" value="DUF2975"/>
    <property type="match status" value="1"/>
</dbReference>
<evidence type="ECO:0000256" key="1">
    <source>
        <dbReference type="SAM" id="Phobius"/>
    </source>
</evidence>
<keyword evidence="1" id="KW-0812">Transmembrane</keyword>
<keyword evidence="1" id="KW-1133">Transmembrane helix</keyword>
<protein>
    <recommendedName>
        <fullName evidence="4">DUF2975 domain-containing protein</fullName>
    </recommendedName>
</protein>
<accession>A0ABN3AZN7</accession>
<gene>
    <name evidence="2" type="ORF">GCM10009784_24210</name>
</gene>
<evidence type="ECO:0000313" key="2">
    <source>
        <dbReference type="EMBL" id="GAA2176697.1"/>
    </source>
</evidence>
<name>A0ABN3AZN7_9MICC</name>
<dbReference type="EMBL" id="BAAAON010000003">
    <property type="protein sequence ID" value="GAA2176697.1"/>
    <property type="molecule type" value="Genomic_DNA"/>
</dbReference>
<feature type="transmembrane region" description="Helical" evidence="1">
    <location>
        <begin position="60"/>
        <end position="81"/>
    </location>
</feature>
<dbReference type="InterPro" id="IPR021354">
    <property type="entry name" value="DUF2975"/>
</dbReference>
<comment type="caution">
    <text evidence="2">The sequence shown here is derived from an EMBL/GenBank/DDBJ whole genome shotgun (WGS) entry which is preliminary data.</text>
</comment>
<reference evidence="2 3" key="1">
    <citation type="journal article" date="2019" name="Int. J. Syst. Evol. Microbiol.">
        <title>The Global Catalogue of Microorganisms (GCM) 10K type strain sequencing project: providing services to taxonomists for standard genome sequencing and annotation.</title>
        <authorList>
            <consortium name="The Broad Institute Genomics Platform"/>
            <consortium name="The Broad Institute Genome Sequencing Center for Infectious Disease"/>
            <person name="Wu L."/>
            <person name="Ma J."/>
        </authorList>
    </citation>
    <scope>NUCLEOTIDE SEQUENCE [LARGE SCALE GENOMIC DNA]</scope>
    <source>
        <strain evidence="2 3">JCM 14917</strain>
    </source>
</reference>
<sequence length="159" mass="16983">MRDSEAGWDDDRSMTRHHIALARILIGALAVGSLLAQFVVVPQIAADAAERYPEVAYLEIPYLTAVVVALAFFELALLAAWRLTARRRRQSLTNGSQRWIDVMTASLCLSALTVAGICVHAGSIENIGGPAMLLGLVAALALIAAVVVLRSKAPRIQAP</sequence>
<feature type="transmembrane region" description="Helical" evidence="1">
    <location>
        <begin position="130"/>
        <end position="149"/>
    </location>
</feature>